<keyword evidence="2" id="KW-0732">Signal</keyword>
<name>A0A5B9PF18_9BACT</name>
<gene>
    <name evidence="3" type="ORF">MFFC18_49210</name>
</gene>
<evidence type="ECO:0000256" key="1">
    <source>
        <dbReference type="SAM" id="MobiDB-lite"/>
    </source>
</evidence>
<dbReference type="EMBL" id="CP042912">
    <property type="protein sequence ID" value="QEG24998.1"/>
    <property type="molecule type" value="Genomic_DNA"/>
</dbReference>
<dbReference type="OrthoDB" id="1488385at2"/>
<organism evidence="3 4">
    <name type="scientific">Mariniblastus fucicola</name>
    <dbReference type="NCBI Taxonomy" id="980251"/>
    <lineage>
        <taxon>Bacteria</taxon>
        <taxon>Pseudomonadati</taxon>
        <taxon>Planctomycetota</taxon>
        <taxon>Planctomycetia</taxon>
        <taxon>Pirellulales</taxon>
        <taxon>Pirellulaceae</taxon>
        <taxon>Mariniblastus</taxon>
    </lineage>
</organism>
<feature type="region of interest" description="Disordered" evidence="1">
    <location>
        <begin position="276"/>
        <end position="295"/>
    </location>
</feature>
<protein>
    <submittedName>
        <fullName evidence="3">Uncharacterized protein</fullName>
    </submittedName>
</protein>
<dbReference type="Proteomes" id="UP000322214">
    <property type="component" value="Chromosome"/>
</dbReference>
<proteinExistence type="predicted"/>
<evidence type="ECO:0000313" key="3">
    <source>
        <dbReference type="EMBL" id="QEG24998.1"/>
    </source>
</evidence>
<keyword evidence="4" id="KW-1185">Reference proteome</keyword>
<feature type="chain" id="PRO_5022952874" evidence="2">
    <location>
        <begin position="24"/>
        <end position="450"/>
    </location>
</feature>
<dbReference type="AlphaFoldDB" id="A0A5B9PF18"/>
<feature type="signal peptide" evidence="2">
    <location>
        <begin position="1"/>
        <end position="23"/>
    </location>
</feature>
<accession>A0A5B9PF18</accession>
<sequence precursor="true">MLHRSMRPFCFLGIVLCSVPALQAQQIADSSTVIKPARVETIEPSRIESLHAKVKRQRKVEPAPRMVNGFLVFNGATDGDRQVDPQVAVGPNHVVHGTNGGFTIFDKEGNFIDGVSQNGFEGGIDPKLHYDANNGVFLFDLWVYWDKAKRKPVNISVSETDDPTKAWNTYGVSIPDGVDGGAIGYSKRWIGYGFPGGENKTIVMSMDKCKAGLPAEAFHFKGSFGHPVANQDVDDGLYFFKLQPKKMIITKVTAGDDGNPVATQITSAKHDFEYRHYPPKSPQPGTDKTVASGDRNPKNVVLQNGCLWFSRGLNLDGRAAVMWHQVKLDGTSVQSGVISDPKRSFIQSSVAVNAQEDLIVGFQEAGPDIFVSPRFAFRKSVDPKGTLRDMVSIGEGLAATAGGPWGDYSGCAVDGGNGLDLWTVQSVADAEGKGDTVIARAPMNATGDRK</sequence>
<dbReference type="KEGG" id="mff:MFFC18_49210"/>
<evidence type="ECO:0000256" key="2">
    <source>
        <dbReference type="SAM" id="SignalP"/>
    </source>
</evidence>
<dbReference type="STRING" id="980251.GCA_001642875_04944"/>
<dbReference type="RefSeq" id="WP_075082740.1">
    <property type="nucleotide sequence ID" value="NZ_CP042912.1"/>
</dbReference>
<evidence type="ECO:0000313" key="4">
    <source>
        <dbReference type="Proteomes" id="UP000322214"/>
    </source>
</evidence>
<reference evidence="3 4" key="1">
    <citation type="submission" date="2019-08" db="EMBL/GenBank/DDBJ databases">
        <title>Deep-cultivation of Planctomycetes and their phenomic and genomic characterization uncovers novel biology.</title>
        <authorList>
            <person name="Wiegand S."/>
            <person name="Jogler M."/>
            <person name="Boedeker C."/>
            <person name="Pinto D."/>
            <person name="Vollmers J."/>
            <person name="Rivas-Marin E."/>
            <person name="Kohn T."/>
            <person name="Peeters S.H."/>
            <person name="Heuer A."/>
            <person name="Rast P."/>
            <person name="Oberbeckmann S."/>
            <person name="Bunk B."/>
            <person name="Jeske O."/>
            <person name="Meyerdierks A."/>
            <person name="Storesund J.E."/>
            <person name="Kallscheuer N."/>
            <person name="Luecker S."/>
            <person name="Lage O.M."/>
            <person name="Pohl T."/>
            <person name="Merkel B.J."/>
            <person name="Hornburger P."/>
            <person name="Mueller R.-W."/>
            <person name="Bruemmer F."/>
            <person name="Labrenz M."/>
            <person name="Spormann A.M."/>
            <person name="Op den Camp H."/>
            <person name="Overmann J."/>
            <person name="Amann R."/>
            <person name="Jetten M.S.M."/>
            <person name="Mascher T."/>
            <person name="Medema M.H."/>
            <person name="Devos D.P."/>
            <person name="Kaster A.-K."/>
            <person name="Ovreas L."/>
            <person name="Rohde M."/>
            <person name="Galperin M.Y."/>
            <person name="Jogler C."/>
        </authorList>
    </citation>
    <scope>NUCLEOTIDE SEQUENCE [LARGE SCALE GENOMIC DNA]</scope>
    <source>
        <strain evidence="3 4">FC18</strain>
    </source>
</reference>